<reference evidence="2" key="1">
    <citation type="submission" date="2022-12" db="EMBL/GenBank/DDBJ databases">
        <title>New Phytohabitans aurantiacus sp. RD004123 nov., an actinomycete isolated from soil.</title>
        <authorList>
            <person name="Triningsih D.W."/>
            <person name="Harunari E."/>
            <person name="Igarashi Y."/>
        </authorList>
    </citation>
    <scope>NUCLEOTIDE SEQUENCE</scope>
    <source>
        <strain evidence="2">RD004123</strain>
    </source>
</reference>
<comment type="caution">
    <text evidence="2">The sequence shown here is derived from an EMBL/GenBank/DDBJ whole genome shotgun (WGS) entry which is preliminary data.</text>
</comment>
<dbReference type="Pfam" id="PF02384">
    <property type="entry name" value="N6_Mtase"/>
    <property type="match status" value="1"/>
</dbReference>
<keyword evidence="2" id="KW-0378">Hydrolase</keyword>
<dbReference type="GO" id="GO:0004519">
    <property type="term" value="F:endonuclease activity"/>
    <property type="evidence" value="ECO:0007669"/>
    <property type="project" value="UniProtKB-KW"/>
</dbReference>
<dbReference type="PRINTS" id="PR00507">
    <property type="entry name" value="N12N6MTFRASE"/>
</dbReference>
<dbReference type="InterPro" id="IPR009061">
    <property type="entry name" value="DNA-bd_dom_put_sf"/>
</dbReference>
<dbReference type="Proteomes" id="UP001144280">
    <property type="component" value="Unassembled WGS sequence"/>
</dbReference>
<dbReference type="InterPro" id="IPR003356">
    <property type="entry name" value="DNA_methylase_A-5"/>
</dbReference>
<dbReference type="EMBL" id="BSDI01000028">
    <property type="protein sequence ID" value="GLH99800.1"/>
    <property type="molecule type" value="Genomic_DNA"/>
</dbReference>
<dbReference type="InterPro" id="IPR036388">
    <property type="entry name" value="WH-like_DNA-bd_sf"/>
</dbReference>
<dbReference type="InterPro" id="IPR052916">
    <property type="entry name" value="Type-I_RE_MTase_Subunit"/>
</dbReference>
<keyword evidence="3" id="KW-1185">Reference proteome</keyword>
<keyword evidence="2" id="KW-0540">Nuclease</keyword>
<dbReference type="Gene3D" id="3.40.50.150">
    <property type="entry name" value="Vaccinia Virus protein VP39"/>
    <property type="match status" value="1"/>
</dbReference>
<sequence length="651" mass="68784">MPSPPALVTAAEISRLAGVTRATVSNWRRRHLDFPAPAGGTDSSPAYDLDAVRAWLDARGLLPTGAAVDDLRAALRARPDSSTESLLALVVAAHRLDRSALDDLATLPDHDLATRAATLAPSPGAVPRGADEAVLLRALLRCVQKDGPVVATDVLAEHGADERTTGNYRTPAPVAELMASLLGRPRAYPSDVYDPACGVGTLLDAALRLGARRAYGQDLNPGQAAQAAARLDIAAGPETTDIRAGDSLRADAFTTLTTAAALCNPPYGNRDWGHDELAYDPRWAYGLPPKGEPELAWVQHCLAHIAPGGYAVLLMPPAAAERPPGRRLRAELIRGGALRAVIALPAGAAPPAHVGLHLWLLTRPAPGADPPETVLLVDAARRKVDGWDAVRDTASTAWWDYNDGTFAAVPSLTRAVPVIDLLAGPVDLTPARHVQSAPTAVRPADHARAVRRTRADLRRAANALAEAAADDAPWSPAGDQPQTWRTTTVADLLRGGALTMRRAVPASGATPVDIQPGDILLPELFAGSYEARVAGADEGGTALGRQRLALRPDPERLDPWFLAGFLSAQENVSAATSGSSVVRVDVRRLRVPIMALPEQRQYGLAFRRVHDLRAVAETTSRLAEDVAHSLAAGLTTGLLLPSEPPQPQTRK</sequence>
<dbReference type="PANTHER" id="PTHR42998">
    <property type="entry name" value="TYPE I RESTRICTION ENZYME HINDVIIP M PROTEIN-RELATED"/>
    <property type="match status" value="1"/>
</dbReference>
<accession>A0ABQ5QZS5</accession>
<organism evidence="2 3">
    <name type="scientific">Phytohabitans aurantiacus</name>
    <dbReference type="NCBI Taxonomy" id="3016789"/>
    <lineage>
        <taxon>Bacteria</taxon>
        <taxon>Bacillati</taxon>
        <taxon>Actinomycetota</taxon>
        <taxon>Actinomycetes</taxon>
        <taxon>Micromonosporales</taxon>
        <taxon>Micromonosporaceae</taxon>
    </lineage>
</organism>
<evidence type="ECO:0000313" key="2">
    <source>
        <dbReference type="EMBL" id="GLH99800.1"/>
    </source>
</evidence>
<protein>
    <submittedName>
        <fullName evidence="2">Type II restriction endonuclease subunit M</fullName>
    </submittedName>
</protein>
<dbReference type="SUPFAM" id="SSF46955">
    <property type="entry name" value="Putative DNA-binding domain"/>
    <property type="match status" value="1"/>
</dbReference>
<dbReference type="Gene3D" id="1.10.10.10">
    <property type="entry name" value="Winged helix-like DNA-binding domain superfamily/Winged helix DNA-binding domain"/>
    <property type="match status" value="1"/>
</dbReference>
<dbReference type="SUPFAM" id="SSF53335">
    <property type="entry name" value="S-adenosyl-L-methionine-dependent methyltransferases"/>
    <property type="match status" value="1"/>
</dbReference>
<proteinExistence type="predicted"/>
<keyword evidence="2" id="KW-0255">Endonuclease</keyword>
<feature type="domain" description="DNA methylase adenine-specific" evidence="1">
    <location>
        <begin position="163"/>
        <end position="381"/>
    </location>
</feature>
<dbReference type="InterPro" id="IPR029063">
    <property type="entry name" value="SAM-dependent_MTases_sf"/>
</dbReference>
<gene>
    <name evidence="2" type="ORF">Pa4123_50770</name>
</gene>
<name>A0ABQ5QZS5_9ACTN</name>
<dbReference type="PANTHER" id="PTHR42998:SF1">
    <property type="entry name" value="TYPE I RESTRICTION ENZYME HINDI METHYLASE SUBUNIT"/>
    <property type="match status" value="1"/>
</dbReference>
<dbReference type="RefSeq" id="WP_281899715.1">
    <property type="nucleotide sequence ID" value="NZ_BSDI01000028.1"/>
</dbReference>
<evidence type="ECO:0000259" key="1">
    <source>
        <dbReference type="Pfam" id="PF02384"/>
    </source>
</evidence>
<evidence type="ECO:0000313" key="3">
    <source>
        <dbReference type="Proteomes" id="UP001144280"/>
    </source>
</evidence>